<evidence type="ECO:0000259" key="5">
    <source>
        <dbReference type="PROSITE" id="PS50893"/>
    </source>
</evidence>
<dbReference type="SUPFAM" id="SSF52540">
    <property type="entry name" value="P-loop containing nucleoside triphosphate hydrolases"/>
    <property type="match status" value="1"/>
</dbReference>
<name>A0A919BLC5_9GAMM</name>
<dbReference type="AlphaFoldDB" id="A0A919BLC5"/>
<dbReference type="PANTHER" id="PTHR24220:SF648">
    <property type="entry name" value="ABC TRANSPORTER ATP-BINDING PROTEIN YTRE"/>
    <property type="match status" value="1"/>
</dbReference>
<evidence type="ECO:0000256" key="2">
    <source>
        <dbReference type="ARBA" id="ARBA00022741"/>
    </source>
</evidence>
<dbReference type="EMBL" id="BNCK01000006">
    <property type="protein sequence ID" value="GHF97947.1"/>
    <property type="molecule type" value="Genomic_DNA"/>
</dbReference>
<evidence type="ECO:0000256" key="4">
    <source>
        <dbReference type="ARBA" id="ARBA00038388"/>
    </source>
</evidence>
<evidence type="ECO:0000256" key="1">
    <source>
        <dbReference type="ARBA" id="ARBA00022448"/>
    </source>
</evidence>
<dbReference type="PROSITE" id="PS50893">
    <property type="entry name" value="ABC_TRANSPORTER_2"/>
    <property type="match status" value="1"/>
</dbReference>
<dbReference type="InterPro" id="IPR015854">
    <property type="entry name" value="ABC_transpr_LolD-like"/>
</dbReference>
<dbReference type="PROSITE" id="PS00211">
    <property type="entry name" value="ABC_TRANSPORTER_1"/>
    <property type="match status" value="1"/>
</dbReference>
<gene>
    <name evidence="6" type="ORF">GCM10017161_27870</name>
</gene>
<dbReference type="GO" id="GO:0016887">
    <property type="term" value="F:ATP hydrolysis activity"/>
    <property type="evidence" value="ECO:0007669"/>
    <property type="project" value="InterPro"/>
</dbReference>
<keyword evidence="3 6" id="KW-0067">ATP-binding</keyword>
<dbReference type="InterPro" id="IPR027417">
    <property type="entry name" value="P-loop_NTPase"/>
</dbReference>
<dbReference type="GO" id="GO:0022857">
    <property type="term" value="F:transmembrane transporter activity"/>
    <property type="evidence" value="ECO:0007669"/>
    <property type="project" value="UniProtKB-ARBA"/>
</dbReference>
<dbReference type="GO" id="GO:0005524">
    <property type="term" value="F:ATP binding"/>
    <property type="evidence" value="ECO:0007669"/>
    <property type="project" value="UniProtKB-KW"/>
</dbReference>
<reference evidence="6" key="1">
    <citation type="journal article" date="2014" name="Int. J. Syst. Evol. Microbiol.">
        <title>Complete genome sequence of Corynebacterium casei LMG S-19264T (=DSM 44701T), isolated from a smear-ripened cheese.</title>
        <authorList>
            <consortium name="US DOE Joint Genome Institute (JGI-PGF)"/>
            <person name="Walter F."/>
            <person name="Albersmeier A."/>
            <person name="Kalinowski J."/>
            <person name="Ruckert C."/>
        </authorList>
    </citation>
    <scope>NUCLEOTIDE SEQUENCE</scope>
    <source>
        <strain evidence="6">KCTC 42731</strain>
    </source>
</reference>
<evidence type="ECO:0000313" key="7">
    <source>
        <dbReference type="Proteomes" id="UP000623842"/>
    </source>
</evidence>
<evidence type="ECO:0000256" key="3">
    <source>
        <dbReference type="ARBA" id="ARBA00022840"/>
    </source>
</evidence>
<protein>
    <submittedName>
        <fullName evidence="6">Macrolide ABC transporter ATP-binding protein</fullName>
    </submittedName>
</protein>
<dbReference type="Proteomes" id="UP000623842">
    <property type="component" value="Unassembled WGS sequence"/>
</dbReference>
<feature type="domain" description="ABC transporter" evidence="5">
    <location>
        <begin position="9"/>
        <end position="232"/>
    </location>
</feature>
<dbReference type="InterPro" id="IPR003593">
    <property type="entry name" value="AAA+_ATPase"/>
</dbReference>
<dbReference type="PANTHER" id="PTHR24220">
    <property type="entry name" value="IMPORT ATP-BINDING PROTEIN"/>
    <property type="match status" value="1"/>
</dbReference>
<dbReference type="FunFam" id="3.40.50.300:FF:000032">
    <property type="entry name" value="Export ABC transporter ATP-binding protein"/>
    <property type="match status" value="1"/>
</dbReference>
<organism evidence="6 7">
    <name type="scientific">Thalassotalea marina</name>
    <dbReference type="NCBI Taxonomy" id="1673741"/>
    <lineage>
        <taxon>Bacteria</taxon>
        <taxon>Pseudomonadati</taxon>
        <taxon>Pseudomonadota</taxon>
        <taxon>Gammaproteobacteria</taxon>
        <taxon>Alteromonadales</taxon>
        <taxon>Colwelliaceae</taxon>
        <taxon>Thalassotalea</taxon>
    </lineage>
</organism>
<dbReference type="CDD" id="cd03255">
    <property type="entry name" value="ABC_MJ0796_LolCDE_FtsE"/>
    <property type="match status" value="1"/>
</dbReference>
<dbReference type="Pfam" id="PF00005">
    <property type="entry name" value="ABC_tran"/>
    <property type="match status" value="1"/>
</dbReference>
<proteinExistence type="inferred from homology"/>
<dbReference type="InterPro" id="IPR017871">
    <property type="entry name" value="ABC_transporter-like_CS"/>
</dbReference>
<dbReference type="Gene3D" id="3.40.50.300">
    <property type="entry name" value="P-loop containing nucleotide triphosphate hydrolases"/>
    <property type="match status" value="1"/>
</dbReference>
<dbReference type="GO" id="GO:1902495">
    <property type="term" value="C:transmembrane transporter complex"/>
    <property type="evidence" value="ECO:0007669"/>
    <property type="project" value="UniProtKB-ARBA"/>
</dbReference>
<dbReference type="InterPro" id="IPR017911">
    <property type="entry name" value="MacB-like_ATP-bd"/>
</dbReference>
<comment type="similarity">
    <text evidence="4">Belongs to the ABC transporter superfamily. Macrolide exporter (TC 3.A.1.122) family.</text>
</comment>
<evidence type="ECO:0000313" key="6">
    <source>
        <dbReference type="EMBL" id="GHF97947.1"/>
    </source>
</evidence>
<dbReference type="InterPro" id="IPR003439">
    <property type="entry name" value="ABC_transporter-like_ATP-bd"/>
</dbReference>
<keyword evidence="2" id="KW-0547">Nucleotide-binding</keyword>
<keyword evidence="1" id="KW-0813">Transport</keyword>
<keyword evidence="7" id="KW-1185">Reference proteome</keyword>
<dbReference type="SMART" id="SM00382">
    <property type="entry name" value="AAA"/>
    <property type="match status" value="1"/>
</dbReference>
<accession>A0A919BLC5</accession>
<dbReference type="RefSeq" id="WP_189771751.1">
    <property type="nucleotide sequence ID" value="NZ_BNCK01000006.1"/>
</dbReference>
<dbReference type="GO" id="GO:0005886">
    <property type="term" value="C:plasma membrane"/>
    <property type="evidence" value="ECO:0007669"/>
    <property type="project" value="TreeGrafter"/>
</dbReference>
<reference evidence="6" key="2">
    <citation type="submission" date="2020-09" db="EMBL/GenBank/DDBJ databases">
        <authorList>
            <person name="Sun Q."/>
            <person name="Kim S."/>
        </authorList>
    </citation>
    <scope>NUCLEOTIDE SEQUENCE</scope>
    <source>
        <strain evidence="6">KCTC 42731</strain>
    </source>
</reference>
<comment type="caution">
    <text evidence="6">The sequence shown here is derived from an EMBL/GenBank/DDBJ whole genome shotgun (WGS) entry which is preliminary data.</text>
</comment>
<sequence length="232" mass="25560">MHEATRKIISVQNLSKSFAQTGQPLNVLHQVNMDVFERDMLAIVGPSGSGKSTLLSLLGLLDEPSSGHYMLCNSNVETLSNYQKSRLRNENIGWVFQNFNLIEDMTVAENIQLPLRFNKNIAKAEYAKRTTDVLAKVGLPDKANAYPAQLSGGQQQRISIARALVTQPDILLCDEPTGNLDSENSAAIMALFKSLNDSGVTIVIITHSDDVANDCHQIYQMKDGHLSKKFNA</sequence>